<feature type="domain" description="AB hydrolase-1" evidence="2">
    <location>
        <begin position="56"/>
        <end position="306"/>
    </location>
</feature>
<evidence type="ECO:0000313" key="4">
    <source>
        <dbReference type="Proteomes" id="UP000093925"/>
    </source>
</evidence>
<dbReference type="SUPFAM" id="SSF53474">
    <property type="entry name" value="alpha/beta-Hydrolases"/>
    <property type="match status" value="1"/>
</dbReference>
<evidence type="ECO:0000256" key="1">
    <source>
        <dbReference type="ARBA" id="ARBA00022801"/>
    </source>
</evidence>
<comment type="caution">
    <text evidence="3">The sequence shown here is derived from an EMBL/GenBank/DDBJ whole genome shotgun (WGS) entry which is preliminary data.</text>
</comment>
<dbReference type="EMBL" id="LZLM01000018">
    <property type="protein sequence ID" value="OBJ89560.1"/>
    <property type="molecule type" value="Genomic_DNA"/>
</dbReference>
<dbReference type="PANTHER" id="PTHR43798">
    <property type="entry name" value="MONOACYLGLYCEROL LIPASE"/>
    <property type="match status" value="1"/>
</dbReference>
<proteinExistence type="predicted"/>
<evidence type="ECO:0000313" key="3">
    <source>
        <dbReference type="EMBL" id="OBJ89560.1"/>
    </source>
</evidence>
<name>A0A1A3KX22_MYCAS</name>
<organism evidence="3 4">
    <name type="scientific">Mycobacterium asiaticum</name>
    <dbReference type="NCBI Taxonomy" id="1790"/>
    <lineage>
        <taxon>Bacteria</taxon>
        <taxon>Bacillati</taxon>
        <taxon>Actinomycetota</taxon>
        <taxon>Actinomycetes</taxon>
        <taxon>Mycobacteriales</taxon>
        <taxon>Mycobacteriaceae</taxon>
        <taxon>Mycobacterium</taxon>
    </lineage>
</organism>
<dbReference type="InterPro" id="IPR000073">
    <property type="entry name" value="AB_hydrolase_1"/>
</dbReference>
<sequence length="332" mass="35369">MPPMRNFNRNDKESTVPIKPKVTVPQLNYAERTVIAGDGVRLAVRDYNVGSGGLHTVVLLHGLCLTQDSWVLQVRLLTHRWGSSVRIISYDHRGHGRSTGAPMHTYRVERLAEDLADVLTALRVTGPLTLAGHSLGGMTALAYVSRPHQPVQPDGLVLVASAAGRLCERGLGRLLATPAPRVLFDLVNRLPRRSTEQTIRSAIGPLRAALTGRPGCERPAQRGLAALAVESTRAVSPATAAGFLLNLRDYDVYECLSSITATTVVVSGGADMTTPDAHAHDLVAAIPGALHVRQPAAGHMLLLDAPHCVATAINRAMHLQPGAKRTPATAAC</sequence>
<evidence type="ECO:0000259" key="2">
    <source>
        <dbReference type="Pfam" id="PF00561"/>
    </source>
</evidence>
<keyword evidence="1 3" id="KW-0378">Hydrolase</keyword>
<dbReference type="AlphaFoldDB" id="A0A1A3KX22"/>
<accession>A0A1A3KX22</accession>
<dbReference type="GO" id="GO:0016787">
    <property type="term" value="F:hydrolase activity"/>
    <property type="evidence" value="ECO:0007669"/>
    <property type="project" value="UniProtKB-KW"/>
</dbReference>
<protein>
    <submittedName>
        <fullName evidence="3">Alpha/beta hydrolase</fullName>
    </submittedName>
</protein>
<dbReference type="Pfam" id="PF00561">
    <property type="entry name" value="Abhydrolase_1"/>
    <property type="match status" value="1"/>
</dbReference>
<dbReference type="Proteomes" id="UP000093925">
    <property type="component" value="Unassembled WGS sequence"/>
</dbReference>
<dbReference type="GO" id="GO:0016020">
    <property type="term" value="C:membrane"/>
    <property type="evidence" value="ECO:0007669"/>
    <property type="project" value="TreeGrafter"/>
</dbReference>
<dbReference type="InterPro" id="IPR029058">
    <property type="entry name" value="AB_hydrolase_fold"/>
</dbReference>
<reference evidence="3 4" key="1">
    <citation type="submission" date="2016-06" db="EMBL/GenBank/DDBJ databases">
        <authorList>
            <person name="Kjaerup R.B."/>
            <person name="Dalgaard T.S."/>
            <person name="Juul-Madsen H.R."/>
        </authorList>
    </citation>
    <scope>NUCLEOTIDE SEQUENCE [LARGE SCALE GENOMIC DNA]</scope>
    <source>
        <strain evidence="3 4">1276495.2</strain>
    </source>
</reference>
<dbReference type="PANTHER" id="PTHR43798:SF31">
    <property type="entry name" value="AB HYDROLASE SUPERFAMILY PROTEIN YCLE"/>
    <property type="match status" value="1"/>
</dbReference>
<dbReference type="InterPro" id="IPR050266">
    <property type="entry name" value="AB_hydrolase_sf"/>
</dbReference>
<dbReference type="Gene3D" id="3.40.50.1820">
    <property type="entry name" value="alpha/beta hydrolase"/>
    <property type="match status" value="1"/>
</dbReference>
<gene>
    <name evidence="3" type="ORF">A5640_27865</name>
</gene>